<accession>A0A512AJ09</accession>
<keyword evidence="3" id="KW-1185">Reference proteome</keyword>
<evidence type="ECO:0000313" key="3">
    <source>
        <dbReference type="Proteomes" id="UP000321464"/>
    </source>
</evidence>
<sequence length="167" mass="17561">MFAQRDGRETLWLGIGHTAAHGCHDGGIERVVGESGEFAHDPGKRERAGEISDGKGNRQGKSPAAQGHARVRFVRTGLMRIGQSVFDPSLAEHGFEIRQPVEPSGEKGRFGAGAVEGVCPVRGLAHAGHGAAMPGWRQAIKHACAACMEAGALPPVRAMPDAASRLE</sequence>
<feature type="region of interest" description="Disordered" evidence="1">
    <location>
        <begin position="36"/>
        <end position="67"/>
    </location>
</feature>
<proteinExistence type="predicted"/>
<protein>
    <submittedName>
        <fullName evidence="2">Uncharacterized protein</fullName>
    </submittedName>
</protein>
<dbReference type="Proteomes" id="UP000321464">
    <property type="component" value="Unassembled WGS sequence"/>
</dbReference>
<name>A0A512AJ09_9SPHN</name>
<dbReference type="AlphaFoldDB" id="A0A512AJ09"/>
<evidence type="ECO:0000313" key="2">
    <source>
        <dbReference type="EMBL" id="GEN99671.1"/>
    </source>
</evidence>
<organism evidence="2 3">
    <name type="scientific">Novosphingobium sediminis</name>
    <dbReference type="NCBI Taxonomy" id="707214"/>
    <lineage>
        <taxon>Bacteria</taxon>
        <taxon>Pseudomonadati</taxon>
        <taxon>Pseudomonadota</taxon>
        <taxon>Alphaproteobacteria</taxon>
        <taxon>Sphingomonadales</taxon>
        <taxon>Sphingomonadaceae</taxon>
        <taxon>Novosphingobium</taxon>
    </lineage>
</organism>
<gene>
    <name evidence="2" type="ORF">NSE01_15040</name>
</gene>
<comment type="caution">
    <text evidence="2">The sequence shown here is derived from an EMBL/GenBank/DDBJ whole genome shotgun (WGS) entry which is preliminary data.</text>
</comment>
<feature type="compositionally biased region" description="Basic and acidic residues" evidence="1">
    <location>
        <begin position="36"/>
        <end position="56"/>
    </location>
</feature>
<reference evidence="2 3" key="1">
    <citation type="submission" date="2019-07" db="EMBL/GenBank/DDBJ databases">
        <title>Whole genome shotgun sequence of Novosphingobium sediminis NBRC 106119.</title>
        <authorList>
            <person name="Hosoyama A."/>
            <person name="Uohara A."/>
            <person name="Ohji S."/>
            <person name="Ichikawa N."/>
        </authorList>
    </citation>
    <scope>NUCLEOTIDE SEQUENCE [LARGE SCALE GENOMIC DNA]</scope>
    <source>
        <strain evidence="2 3">NBRC 106119</strain>
    </source>
</reference>
<dbReference type="EMBL" id="BJYR01000010">
    <property type="protein sequence ID" value="GEN99671.1"/>
    <property type="molecule type" value="Genomic_DNA"/>
</dbReference>
<evidence type="ECO:0000256" key="1">
    <source>
        <dbReference type="SAM" id="MobiDB-lite"/>
    </source>
</evidence>